<sequence length="66" mass="7584">MDPYDGYAIDKLESRPHDALANCKKYTPGRRRSPDFIFFGDEGKKPIITEYPTVRRIYATCNSALL</sequence>
<evidence type="ECO:0000313" key="1">
    <source>
        <dbReference type="EMBL" id="KAH6649511.1"/>
    </source>
</evidence>
<accession>A0ACB7PQE0</accession>
<organism evidence="1 2">
    <name type="scientific">Chaetomium tenue</name>
    <dbReference type="NCBI Taxonomy" id="1854479"/>
    <lineage>
        <taxon>Eukaryota</taxon>
        <taxon>Fungi</taxon>
        <taxon>Dikarya</taxon>
        <taxon>Ascomycota</taxon>
        <taxon>Pezizomycotina</taxon>
        <taxon>Sordariomycetes</taxon>
        <taxon>Sordariomycetidae</taxon>
        <taxon>Sordariales</taxon>
        <taxon>Chaetomiaceae</taxon>
        <taxon>Chaetomium</taxon>
    </lineage>
</organism>
<gene>
    <name evidence="1" type="ORF">F5144DRAFT_553264</name>
</gene>
<proteinExistence type="predicted"/>
<evidence type="ECO:0000313" key="2">
    <source>
        <dbReference type="Proteomes" id="UP000724584"/>
    </source>
</evidence>
<comment type="caution">
    <text evidence="1">The sequence shown here is derived from an EMBL/GenBank/DDBJ whole genome shotgun (WGS) entry which is preliminary data.</text>
</comment>
<dbReference type="Proteomes" id="UP000724584">
    <property type="component" value="Unassembled WGS sequence"/>
</dbReference>
<dbReference type="EMBL" id="JAGIZQ010000001">
    <property type="protein sequence ID" value="KAH6649511.1"/>
    <property type="molecule type" value="Genomic_DNA"/>
</dbReference>
<reference evidence="1 2" key="1">
    <citation type="journal article" date="2021" name="Nat. Commun.">
        <title>Genetic determinants of endophytism in the Arabidopsis root mycobiome.</title>
        <authorList>
            <person name="Mesny F."/>
            <person name="Miyauchi S."/>
            <person name="Thiergart T."/>
            <person name="Pickel B."/>
            <person name="Atanasova L."/>
            <person name="Karlsson M."/>
            <person name="Huettel B."/>
            <person name="Barry K.W."/>
            <person name="Haridas S."/>
            <person name="Chen C."/>
            <person name="Bauer D."/>
            <person name="Andreopoulos W."/>
            <person name="Pangilinan J."/>
            <person name="LaButti K."/>
            <person name="Riley R."/>
            <person name="Lipzen A."/>
            <person name="Clum A."/>
            <person name="Drula E."/>
            <person name="Henrissat B."/>
            <person name="Kohler A."/>
            <person name="Grigoriev I.V."/>
            <person name="Martin F.M."/>
            <person name="Hacquard S."/>
        </authorList>
    </citation>
    <scope>NUCLEOTIDE SEQUENCE [LARGE SCALE GENOMIC DNA]</scope>
    <source>
        <strain evidence="1 2">MPI-SDFR-AT-0079</strain>
    </source>
</reference>
<protein>
    <submittedName>
        <fullName evidence="1">Uncharacterized protein</fullName>
    </submittedName>
</protein>
<name>A0ACB7PQE0_9PEZI</name>
<keyword evidence="2" id="KW-1185">Reference proteome</keyword>